<comment type="similarity">
    <text evidence="6">Belongs to the nlpA lipoprotein family.</text>
</comment>
<evidence type="ECO:0000313" key="10">
    <source>
        <dbReference type="Proteomes" id="UP000823854"/>
    </source>
</evidence>
<feature type="signal peptide" evidence="8">
    <location>
        <begin position="1"/>
        <end position="28"/>
    </location>
</feature>
<evidence type="ECO:0000256" key="5">
    <source>
        <dbReference type="ARBA" id="ARBA00023288"/>
    </source>
</evidence>
<evidence type="ECO:0000256" key="4">
    <source>
        <dbReference type="ARBA" id="ARBA00023139"/>
    </source>
</evidence>
<accession>A0A9D2Q3B2</accession>
<reference evidence="9" key="2">
    <citation type="submission" date="2021-04" db="EMBL/GenBank/DDBJ databases">
        <authorList>
            <person name="Gilroy R."/>
        </authorList>
    </citation>
    <scope>NUCLEOTIDE SEQUENCE</scope>
    <source>
        <strain evidence="9">CHK130-7132</strain>
    </source>
</reference>
<dbReference type="PIRSF" id="PIRSF002854">
    <property type="entry name" value="MetQ"/>
    <property type="match status" value="1"/>
</dbReference>
<comment type="subcellular location">
    <subcellularLocation>
        <location evidence="1">Membrane</location>
        <topology evidence="1">Lipid-anchor</topology>
    </subcellularLocation>
</comment>
<dbReference type="SUPFAM" id="SSF53850">
    <property type="entry name" value="Periplasmic binding protein-like II"/>
    <property type="match status" value="1"/>
</dbReference>
<reference evidence="9" key="1">
    <citation type="journal article" date="2021" name="PeerJ">
        <title>Extensive microbial diversity within the chicken gut microbiome revealed by metagenomics and culture.</title>
        <authorList>
            <person name="Gilroy R."/>
            <person name="Ravi A."/>
            <person name="Getino M."/>
            <person name="Pursley I."/>
            <person name="Horton D.L."/>
            <person name="Alikhan N.F."/>
            <person name="Baker D."/>
            <person name="Gharbi K."/>
            <person name="Hall N."/>
            <person name="Watson M."/>
            <person name="Adriaenssens E.M."/>
            <person name="Foster-Nyarko E."/>
            <person name="Jarju S."/>
            <person name="Secka A."/>
            <person name="Antonio M."/>
            <person name="Oren A."/>
            <person name="Chaudhuri R.R."/>
            <person name="La Ragione R."/>
            <person name="Hildebrand F."/>
            <person name="Pallen M.J."/>
        </authorList>
    </citation>
    <scope>NUCLEOTIDE SEQUENCE</scope>
    <source>
        <strain evidence="9">CHK130-7132</strain>
    </source>
</reference>
<evidence type="ECO:0000256" key="3">
    <source>
        <dbReference type="ARBA" id="ARBA00023136"/>
    </source>
</evidence>
<feature type="lipid moiety-binding region" description="S-diacylglycerol cysteine" evidence="7">
    <location>
        <position position="30"/>
    </location>
</feature>
<protein>
    <recommendedName>
        <fullName evidence="6">Lipoprotein</fullName>
    </recommendedName>
</protein>
<gene>
    <name evidence="9" type="ORF">H9932_13860</name>
</gene>
<evidence type="ECO:0000256" key="2">
    <source>
        <dbReference type="ARBA" id="ARBA00022729"/>
    </source>
</evidence>
<name>A0A9D2Q3B2_9MICO</name>
<dbReference type="PANTHER" id="PTHR30429">
    <property type="entry name" value="D-METHIONINE-BINDING LIPOPROTEIN METQ"/>
    <property type="match status" value="1"/>
</dbReference>
<dbReference type="InterPro" id="IPR006311">
    <property type="entry name" value="TAT_signal"/>
</dbReference>
<evidence type="ECO:0000256" key="7">
    <source>
        <dbReference type="PIRSR" id="PIRSR002854-1"/>
    </source>
</evidence>
<evidence type="ECO:0000256" key="8">
    <source>
        <dbReference type="SAM" id="SignalP"/>
    </source>
</evidence>
<dbReference type="PROSITE" id="PS51257">
    <property type="entry name" value="PROKAR_LIPOPROTEIN"/>
    <property type="match status" value="1"/>
</dbReference>
<dbReference type="EMBL" id="DWWC01000293">
    <property type="protein sequence ID" value="HJC70745.1"/>
    <property type="molecule type" value="Genomic_DNA"/>
</dbReference>
<dbReference type="Gene3D" id="3.40.190.10">
    <property type="entry name" value="Periplasmic binding protein-like II"/>
    <property type="match status" value="2"/>
</dbReference>
<evidence type="ECO:0000256" key="6">
    <source>
        <dbReference type="PIRNR" id="PIRNR002854"/>
    </source>
</evidence>
<dbReference type="PROSITE" id="PS51318">
    <property type="entry name" value="TAT"/>
    <property type="match status" value="1"/>
</dbReference>
<keyword evidence="3" id="KW-0472">Membrane</keyword>
<feature type="chain" id="PRO_5039565607" description="Lipoprotein" evidence="8">
    <location>
        <begin position="29"/>
        <end position="284"/>
    </location>
</feature>
<keyword evidence="2 8" id="KW-0732">Signal</keyword>
<dbReference type="Pfam" id="PF03180">
    <property type="entry name" value="Lipoprotein_9"/>
    <property type="match status" value="1"/>
</dbReference>
<dbReference type="InterPro" id="IPR004872">
    <property type="entry name" value="Lipoprotein_NlpA"/>
</dbReference>
<keyword evidence="5 6" id="KW-0449">Lipoprotein</keyword>
<proteinExistence type="inferred from homology"/>
<evidence type="ECO:0000256" key="1">
    <source>
        <dbReference type="ARBA" id="ARBA00004635"/>
    </source>
</evidence>
<organism evidence="9 10">
    <name type="scientific">Candidatus Brachybacterium intestinipullorum</name>
    <dbReference type="NCBI Taxonomy" id="2838512"/>
    <lineage>
        <taxon>Bacteria</taxon>
        <taxon>Bacillati</taxon>
        <taxon>Actinomycetota</taxon>
        <taxon>Actinomycetes</taxon>
        <taxon>Micrococcales</taxon>
        <taxon>Dermabacteraceae</taxon>
        <taxon>Brachybacterium</taxon>
    </lineage>
</organism>
<dbReference type="Proteomes" id="UP000823854">
    <property type="component" value="Unassembled WGS sequence"/>
</dbReference>
<sequence>MTALSSRTLSRRGVFAASGAGLAALALAACGDQSEPLAEEGGRTTIRVAATPLPHMEILTFVKDNLAEDAGLELDLQEQTEYPIPNRLLSEGEVDANFFQHLPYLETEIEENGYELTPFEGVHIEPLGIFSESLTSVDEITDGASVGIPNDPTNRGRALALLAAEGLLALADGIEPTEATPDDIAENPKDLAFEEIDAALLPRTLGDYAIAVINGNYALEADLSPAEDALALESGEDNPYANMLVVRTEDKDNEALVALDELLHSDDVKAFIEENYSGAVIPAF</sequence>
<dbReference type="AlphaFoldDB" id="A0A9D2Q3B2"/>
<comment type="caution">
    <text evidence="9">The sequence shown here is derived from an EMBL/GenBank/DDBJ whole genome shotgun (WGS) entry which is preliminary data.</text>
</comment>
<keyword evidence="4" id="KW-0564">Palmitate</keyword>
<evidence type="ECO:0000313" key="9">
    <source>
        <dbReference type="EMBL" id="HJC70745.1"/>
    </source>
</evidence>
<dbReference type="GO" id="GO:0016020">
    <property type="term" value="C:membrane"/>
    <property type="evidence" value="ECO:0007669"/>
    <property type="project" value="UniProtKB-SubCell"/>
</dbReference>
<dbReference type="PANTHER" id="PTHR30429:SF0">
    <property type="entry name" value="METHIONINE-BINDING LIPOPROTEIN METQ"/>
    <property type="match status" value="1"/>
</dbReference>